<dbReference type="Gene3D" id="3.40.109.10">
    <property type="entry name" value="NADH Oxidase"/>
    <property type="match status" value="1"/>
</dbReference>
<dbReference type="RefSeq" id="WP_143986462.1">
    <property type="nucleotide sequence ID" value="NZ_CP041692.1"/>
</dbReference>
<reference evidence="2 3" key="1">
    <citation type="submission" date="2019-07" db="EMBL/GenBank/DDBJ databases">
        <title>Microlunatus dokdonensis sp. nov. isolated from the rhizospheric soil of the wild plant Elymus tsukushiensis.</title>
        <authorList>
            <person name="Ghim S.-Y."/>
            <person name="Hwang Y.-J."/>
            <person name="Son J.-S."/>
            <person name="Shin J.-H."/>
        </authorList>
    </citation>
    <scope>NUCLEOTIDE SEQUENCE [LARGE SCALE GENOMIC DNA]</scope>
    <source>
        <strain evidence="2 3">KUDC0627</strain>
    </source>
</reference>
<sequence>MINTVQCQDVLRRAALQATLAPSLYNTQPWRMLLSGNRMQLLADDSRQLAVHDPSGRQLIMSCGCALFNARAALAAEGFSHRVLRLPGGGRDAALAAIHPAARPDRERGDRDPADQDVADQDPSETAELSRLAAVLGDRHTNRQPFLSGALPRRVVHRLSAAAAREGSAVATLDTAARRRITLALHQDAGSIMRTDPAYRAEHRAWAATAGLIRPSEHDPCDPAMAAPSLMLLVSPQDTPADWLRTGEALERVLLELTAEGYVASLSSQVTHVTSTRMRLRRVLALDGYPQVLLQVGQAPPSPPTRRRQLVDVIVELEASADVRRSIGVGCPA</sequence>
<dbReference type="EMBL" id="CP041692">
    <property type="protein sequence ID" value="QDP96499.1"/>
    <property type="molecule type" value="Genomic_DNA"/>
</dbReference>
<dbReference type="PANTHER" id="PTHR23026:SF123">
    <property type="entry name" value="NAD(P)H NITROREDUCTASE RV3131-RELATED"/>
    <property type="match status" value="1"/>
</dbReference>
<evidence type="ECO:0008006" key="4">
    <source>
        <dbReference type="Google" id="ProtNLM"/>
    </source>
</evidence>
<feature type="compositionally biased region" description="Acidic residues" evidence="1">
    <location>
        <begin position="115"/>
        <end position="125"/>
    </location>
</feature>
<accession>A0A516PZ92</accession>
<dbReference type="KEGG" id="mik:FOE78_11820"/>
<dbReference type="Proteomes" id="UP000319263">
    <property type="component" value="Chromosome"/>
</dbReference>
<dbReference type="AlphaFoldDB" id="A0A516PZ92"/>
<dbReference type="OrthoDB" id="8156917at2"/>
<evidence type="ECO:0000313" key="2">
    <source>
        <dbReference type="EMBL" id="QDP96499.1"/>
    </source>
</evidence>
<feature type="region of interest" description="Disordered" evidence="1">
    <location>
        <begin position="100"/>
        <end position="126"/>
    </location>
</feature>
<evidence type="ECO:0000256" key="1">
    <source>
        <dbReference type="SAM" id="MobiDB-lite"/>
    </source>
</evidence>
<dbReference type="SUPFAM" id="SSF55469">
    <property type="entry name" value="FMN-dependent nitroreductase-like"/>
    <property type="match status" value="1"/>
</dbReference>
<organism evidence="2 3">
    <name type="scientific">Microlunatus elymi</name>
    <dbReference type="NCBI Taxonomy" id="2596828"/>
    <lineage>
        <taxon>Bacteria</taxon>
        <taxon>Bacillati</taxon>
        <taxon>Actinomycetota</taxon>
        <taxon>Actinomycetes</taxon>
        <taxon>Propionibacteriales</taxon>
        <taxon>Propionibacteriaceae</taxon>
        <taxon>Microlunatus</taxon>
    </lineage>
</organism>
<feature type="compositionally biased region" description="Basic and acidic residues" evidence="1">
    <location>
        <begin position="102"/>
        <end position="114"/>
    </location>
</feature>
<gene>
    <name evidence="2" type="ORF">FOE78_11820</name>
</gene>
<dbReference type="InterPro" id="IPR000415">
    <property type="entry name" value="Nitroreductase-like"/>
</dbReference>
<dbReference type="InterPro" id="IPR050627">
    <property type="entry name" value="Nitroreductase/BluB"/>
</dbReference>
<evidence type="ECO:0000313" key="3">
    <source>
        <dbReference type="Proteomes" id="UP000319263"/>
    </source>
</evidence>
<keyword evidence="3" id="KW-1185">Reference proteome</keyword>
<name>A0A516PZ92_9ACTN</name>
<protein>
    <recommendedName>
        <fullName evidence="4">Nitroreductase family protein</fullName>
    </recommendedName>
</protein>
<dbReference type="GO" id="GO:0016491">
    <property type="term" value="F:oxidoreductase activity"/>
    <property type="evidence" value="ECO:0007669"/>
    <property type="project" value="InterPro"/>
</dbReference>
<proteinExistence type="predicted"/>
<dbReference type="PANTHER" id="PTHR23026">
    <property type="entry name" value="NADPH NITROREDUCTASE"/>
    <property type="match status" value="1"/>
</dbReference>